<feature type="region of interest" description="Disordered" evidence="1">
    <location>
        <begin position="146"/>
        <end position="168"/>
    </location>
</feature>
<evidence type="ECO:0000256" key="1">
    <source>
        <dbReference type="SAM" id="MobiDB-lite"/>
    </source>
</evidence>
<proteinExistence type="predicted"/>
<dbReference type="OrthoDB" id="677721at2759"/>
<protein>
    <submittedName>
        <fullName evidence="2">Uncharacterized protein</fullName>
    </submittedName>
</protein>
<evidence type="ECO:0000313" key="3">
    <source>
        <dbReference type="Proteomes" id="UP001165190"/>
    </source>
</evidence>
<evidence type="ECO:0000313" key="2">
    <source>
        <dbReference type="EMBL" id="GMI82296.1"/>
    </source>
</evidence>
<accession>A0A9W7LZR2</accession>
<organism evidence="2 3">
    <name type="scientific">Hibiscus trionum</name>
    <name type="common">Flower of an hour</name>
    <dbReference type="NCBI Taxonomy" id="183268"/>
    <lineage>
        <taxon>Eukaryota</taxon>
        <taxon>Viridiplantae</taxon>
        <taxon>Streptophyta</taxon>
        <taxon>Embryophyta</taxon>
        <taxon>Tracheophyta</taxon>
        <taxon>Spermatophyta</taxon>
        <taxon>Magnoliopsida</taxon>
        <taxon>eudicotyledons</taxon>
        <taxon>Gunneridae</taxon>
        <taxon>Pentapetalae</taxon>
        <taxon>rosids</taxon>
        <taxon>malvids</taxon>
        <taxon>Malvales</taxon>
        <taxon>Malvaceae</taxon>
        <taxon>Malvoideae</taxon>
        <taxon>Hibiscus</taxon>
    </lineage>
</organism>
<dbReference type="InterPro" id="IPR007789">
    <property type="entry name" value="DUF688"/>
</dbReference>
<feature type="region of interest" description="Disordered" evidence="1">
    <location>
        <begin position="474"/>
        <end position="499"/>
    </location>
</feature>
<reference evidence="2" key="1">
    <citation type="submission" date="2023-05" db="EMBL/GenBank/DDBJ databases">
        <title>Genome and transcriptome analyses reveal genes involved in the formation of fine ridges on petal epidermal cells in Hibiscus trionum.</title>
        <authorList>
            <person name="Koshimizu S."/>
            <person name="Masuda S."/>
            <person name="Ishii T."/>
            <person name="Shirasu K."/>
            <person name="Hoshino A."/>
            <person name="Arita M."/>
        </authorList>
    </citation>
    <scope>NUCLEOTIDE SEQUENCE</scope>
    <source>
        <strain evidence="2">Hamamatsu line</strain>
    </source>
</reference>
<feature type="compositionally biased region" description="Polar residues" evidence="1">
    <location>
        <begin position="474"/>
        <end position="485"/>
    </location>
</feature>
<comment type="caution">
    <text evidence="2">The sequence shown here is derived from an EMBL/GenBank/DDBJ whole genome shotgun (WGS) entry which is preliminary data.</text>
</comment>
<keyword evidence="3" id="KW-1185">Reference proteome</keyword>
<dbReference type="PANTHER" id="PTHR33671:SF3">
    <property type="entry name" value="F28N24.8 PROTEIN"/>
    <property type="match status" value="1"/>
</dbReference>
<dbReference type="Proteomes" id="UP001165190">
    <property type="component" value="Unassembled WGS sequence"/>
</dbReference>
<name>A0A9W7LZR2_HIBTR</name>
<dbReference type="EMBL" id="BSYR01000019">
    <property type="protein sequence ID" value="GMI82296.1"/>
    <property type="molecule type" value="Genomic_DNA"/>
</dbReference>
<feature type="region of interest" description="Disordered" evidence="1">
    <location>
        <begin position="436"/>
        <end position="461"/>
    </location>
</feature>
<dbReference type="AlphaFoldDB" id="A0A9W7LZR2"/>
<sequence length="532" mass="59596">MEEGKLNFNAPLLSVRRLSSAYSFRASDKQKIVENSSYTRADILTSNNSDVSSDQVTGPVAVPFVWEQIPGKAKGGIQNEFQPNKEASIIPKLPPGRVSHVIKYPVERHFGNQYVSELDCSNEGMNEKCISELEDKDDVYSDALDTLSPTDSMAPDQTREVRKVASRSTETPVNRYKSIIIPPYNHREYKVYKDSGNLSRKICGLLPRLCFINYVCLFFPVPRLKVRTGEVAKPRKATSIKTHSQIVVMNAWDVCGNISDSRVQPFRLTENRSDNEVQSPRLLEDKSDIGVESHRLPEIGEKLSCGSSRFSSSNDLQMVTWLPPERPTGSVRIPPYRRERPQSPFSGGGFLGMPKEAEKLKPHMLVKYTNSSNSSLELVPYQSPAVEKTVHVDTVEIGNSISNSSDAIVMSRMLEESCLQDIKGLNLLDRKGIPENEITRKSKGGSDYAPLPPPLPRTPSESWLSRALPAVTSRDSFSKSHNGTRFNPKKQEPKTPATGTKWETIVKSSYLHHHHVRYSEELVTHLSQQSKS</sequence>
<gene>
    <name evidence="2" type="ORF">HRI_001898900</name>
</gene>
<dbReference type="PANTHER" id="PTHR33671">
    <property type="entry name" value="N-METHYLTRANSFERASE, PUTATIVE (DUF688)-RELATED"/>
    <property type="match status" value="1"/>
</dbReference>
<feature type="region of interest" description="Disordered" evidence="1">
    <location>
        <begin position="330"/>
        <end position="349"/>
    </location>
</feature>
<dbReference type="Pfam" id="PF05097">
    <property type="entry name" value="DUF688"/>
    <property type="match status" value="2"/>
</dbReference>